<evidence type="ECO:0000313" key="2">
    <source>
        <dbReference type="Proteomes" id="UP000224460"/>
    </source>
</evidence>
<keyword evidence="2" id="KW-1185">Reference proteome</keyword>
<gene>
    <name evidence="1" type="ORF">CS063_15985</name>
</gene>
<comment type="caution">
    <text evidence="1">The sequence shown here is derived from an EMBL/GenBank/DDBJ whole genome shotgun (WGS) entry which is preliminary data.</text>
</comment>
<proteinExistence type="predicted"/>
<reference evidence="1" key="1">
    <citation type="submission" date="2017-10" db="EMBL/GenBank/DDBJ databases">
        <title>Genome sequence of cellulolytic Lachnospiraceae bacterium XHS1971 isolated from hotspring sediment.</title>
        <authorList>
            <person name="Vasudevan G."/>
            <person name="Joshi A.J."/>
            <person name="Hivarkar S."/>
            <person name="Lanjekar V.B."/>
            <person name="Dhakephalkar P.K."/>
            <person name="Dagar S."/>
        </authorList>
    </citation>
    <scope>NUCLEOTIDE SEQUENCE</scope>
    <source>
        <strain evidence="1">XHS1971</strain>
    </source>
</reference>
<evidence type="ECO:0000313" key="1">
    <source>
        <dbReference type="EMBL" id="PHV69381.1"/>
    </source>
</evidence>
<sequence>MQQIDFNVLRRAQDSAKQIERLTQFINAKGIDMRAFKRDPDNYKELIKQYSTQCIDQGIFEESREILDREFDKLCEYQRFNSENLVNNFYDTAKTILLSSIED</sequence>
<name>A0AC61D9L1_9FIRM</name>
<accession>A0AC61D9L1</accession>
<organism evidence="1 2">
    <name type="scientific">Sporanaerobium hydrogeniformans</name>
    <dbReference type="NCBI Taxonomy" id="3072179"/>
    <lineage>
        <taxon>Bacteria</taxon>
        <taxon>Bacillati</taxon>
        <taxon>Bacillota</taxon>
        <taxon>Clostridia</taxon>
        <taxon>Lachnospirales</taxon>
        <taxon>Lachnospiraceae</taxon>
        <taxon>Sporanaerobium</taxon>
    </lineage>
</organism>
<protein>
    <submittedName>
        <fullName evidence="1">Uncharacterized protein</fullName>
    </submittedName>
</protein>
<dbReference type="Proteomes" id="UP000224460">
    <property type="component" value="Unassembled WGS sequence"/>
</dbReference>
<dbReference type="EMBL" id="PEDL01000030">
    <property type="protein sequence ID" value="PHV69381.1"/>
    <property type="molecule type" value="Genomic_DNA"/>
</dbReference>